<dbReference type="Proteomes" id="UP001521785">
    <property type="component" value="Unassembled WGS sequence"/>
</dbReference>
<dbReference type="CDD" id="cd05233">
    <property type="entry name" value="SDR_c"/>
    <property type="match status" value="1"/>
</dbReference>
<reference evidence="3 4" key="1">
    <citation type="submission" date="2024-02" db="EMBL/GenBank/DDBJ databases">
        <title>De novo assembly and annotation of 12 fungi associated with fruit tree decline syndrome in Ontario, Canada.</title>
        <authorList>
            <person name="Sulman M."/>
            <person name="Ellouze W."/>
            <person name="Ilyukhin E."/>
        </authorList>
    </citation>
    <scope>NUCLEOTIDE SEQUENCE [LARGE SCALE GENOMIC DNA]</scope>
    <source>
        <strain evidence="3 4">M42-189</strain>
    </source>
</reference>
<dbReference type="PRINTS" id="PR00081">
    <property type="entry name" value="GDHRDH"/>
</dbReference>
<evidence type="ECO:0000256" key="1">
    <source>
        <dbReference type="ARBA" id="ARBA00006484"/>
    </source>
</evidence>
<evidence type="ECO:0000256" key="2">
    <source>
        <dbReference type="ARBA" id="ARBA00023002"/>
    </source>
</evidence>
<evidence type="ECO:0000313" key="3">
    <source>
        <dbReference type="EMBL" id="KAL1609977.1"/>
    </source>
</evidence>
<dbReference type="Pfam" id="PF00106">
    <property type="entry name" value="adh_short"/>
    <property type="match status" value="1"/>
</dbReference>
<dbReference type="PANTHER" id="PTHR42760:SF37">
    <property type="entry name" value="CLAVALDEHYDE DEHYDROGENASE"/>
    <property type="match status" value="1"/>
</dbReference>
<dbReference type="InterPro" id="IPR036291">
    <property type="entry name" value="NAD(P)-bd_dom_sf"/>
</dbReference>
<dbReference type="PANTHER" id="PTHR42760">
    <property type="entry name" value="SHORT-CHAIN DEHYDROGENASES/REDUCTASES FAMILY MEMBER"/>
    <property type="match status" value="1"/>
</dbReference>
<evidence type="ECO:0000313" key="4">
    <source>
        <dbReference type="Proteomes" id="UP001521785"/>
    </source>
</evidence>
<comment type="caution">
    <text evidence="3">The sequence shown here is derived from an EMBL/GenBank/DDBJ whole genome shotgun (WGS) entry which is preliminary data.</text>
</comment>
<gene>
    <name evidence="3" type="ORF">SLS60_001642</name>
</gene>
<protein>
    <submittedName>
        <fullName evidence="3">Uncharacterized protein</fullName>
    </submittedName>
</protein>
<dbReference type="EMBL" id="JAKJXO020000002">
    <property type="protein sequence ID" value="KAL1609977.1"/>
    <property type="molecule type" value="Genomic_DNA"/>
</dbReference>
<sequence length="307" mass="33144">MDAWIGLPQDYPTTALKFTKNTHLDVYPAVEPSASANNLMGKVVIITGASRGIGADGMVPAFVKSGVKGIALLATHAEKLADTERTIHASDPAIETLTCALDITDARSVENAFSAIRDKFGHSDVLAHAAGVASGDGPKLHETDAEKWWHNFEVNGKGTYLLIHAFLRQLPSPDTAAAIVNVSSWQPFFVVPEMSGYLISKFILDNLSTYVAAEYPNVIATSLFPGLVPTDMLREPFGTLFDHTSAELVGSTAVWLCHEKAKFLSGRWVAANWDMEDLISREEEIIKGDLLKLTLKGSFGADSVAQS</sequence>
<keyword evidence="2" id="KW-0560">Oxidoreductase</keyword>
<organism evidence="3 4">
    <name type="scientific">Paraconiothyrium brasiliense</name>
    <dbReference type="NCBI Taxonomy" id="300254"/>
    <lineage>
        <taxon>Eukaryota</taxon>
        <taxon>Fungi</taxon>
        <taxon>Dikarya</taxon>
        <taxon>Ascomycota</taxon>
        <taxon>Pezizomycotina</taxon>
        <taxon>Dothideomycetes</taxon>
        <taxon>Pleosporomycetidae</taxon>
        <taxon>Pleosporales</taxon>
        <taxon>Massarineae</taxon>
        <taxon>Didymosphaeriaceae</taxon>
        <taxon>Paraconiothyrium</taxon>
    </lineage>
</organism>
<dbReference type="SUPFAM" id="SSF51735">
    <property type="entry name" value="NAD(P)-binding Rossmann-fold domains"/>
    <property type="match status" value="1"/>
</dbReference>
<name>A0ABR3RZX3_9PLEO</name>
<keyword evidence="4" id="KW-1185">Reference proteome</keyword>
<accession>A0ABR3RZX3</accession>
<proteinExistence type="inferred from homology"/>
<dbReference type="Gene3D" id="3.40.50.720">
    <property type="entry name" value="NAD(P)-binding Rossmann-like Domain"/>
    <property type="match status" value="1"/>
</dbReference>
<comment type="similarity">
    <text evidence="1">Belongs to the short-chain dehydrogenases/reductases (SDR) family.</text>
</comment>
<dbReference type="InterPro" id="IPR002347">
    <property type="entry name" value="SDR_fam"/>
</dbReference>